<dbReference type="InterPro" id="IPR000719">
    <property type="entry name" value="Prot_kinase_dom"/>
</dbReference>
<dbReference type="EMBL" id="LMTZ01000106">
    <property type="protein sequence ID" value="KST65651.1"/>
    <property type="molecule type" value="Genomic_DNA"/>
</dbReference>
<dbReference type="EC" id="2.7.11.1" evidence="1"/>
<evidence type="ECO:0000256" key="9">
    <source>
        <dbReference type="SAM" id="MobiDB-lite"/>
    </source>
</evidence>
<dbReference type="InterPro" id="IPR011009">
    <property type="entry name" value="Kinase-like_dom_sf"/>
</dbReference>
<dbReference type="EMBL" id="LMTZ01000109">
    <property type="protein sequence ID" value="KST65295.1"/>
    <property type="molecule type" value="Genomic_DNA"/>
</dbReference>
<sequence>MSYSPITKPEITSGTLVDNRYIIERLLGQGGLGRTYLAFDSRRFNEPCVLKEFAPVGTGLGGLEKCRDLFRREAKILHQLEHPQIPRFLACFEGDNRLFLVQEFVNGKTYSALLAERQRQGLTFTENEVIDWLKNLLPVLEYVHQHHIIHRDISPDNIMLPDGKNIPVLIDFGVGKQIAGIGQTLQTERNTFVGKVSLVGKVGYAPREQISLGICSPSSDLYALGVTAIVLMTGREPSSLMNQYSLEWQWRQYTNVSDAFARVLDRMLADTPKVRYQTAIETLASLENLGVENRSVNNLNNSSTLLQNPISSTPPTAFISNPDNSFAGAPENSYFPENQSRNISSTNRGFHSPNSTNRGLNSQHHTNRESYPQHHTNREFYPQHQTNRESYPQYQTNRESYPQHQTDREFRPEQGTGRISYLDANFIRCCQEKLAYHIGPMANLIVEDTLADNPNFSPQQFVELLANEIPDSQAAIEFVRSLLN</sequence>
<gene>
    <name evidence="11" type="ORF">BC008_21080</name>
    <name evidence="12" type="ORF">BC008_22005</name>
</gene>
<accession>A0A0V7ZM30</accession>
<dbReference type="PROSITE" id="PS00109">
    <property type="entry name" value="PROTEIN_KINASE_TYR"/>
    <property type="match status" value="1"/>
</dbReference>
<keyword evidence="13" id="KW-1185">Reference proteome</keyword>
<dbReference type="OrthoDB" id="507628at2"/>
<dbReference type="Gene3D" id="1.10.510.10">
    <property type="entry name" value="Transferase(Phosphotransferase) domain 1"/>
    <property type="match status" value="1"/>
</dbReference>
<dbReference type="PROSITE" id="PS50011">
    <property type="entry name" value="PROTEIN_KINASE_DOM"/>
    <property type="match status" value="1"/>
</dbReference>
<evidence type="ECO:0000313" key="13">
    <source>
        <dbReference type="Proteomes" id="UP000053372"/>
    </source>
</evidence>
<evidence type="ECO:0000256" key="5">
    <source>
        <dbReference type="ARBA" id="ARBA00022777"/>
    </source>
</evidence>
<proteinExistence type="predicted"/>
<keyword evidence="3" id="KW-0808">Transferase</keyword>
<dbReference type="PANTHER" id="PTHR24363:SF0">
    <property type="entry name" value="SERINE_THREONINE KINASE LIKE DOMAIN CONTAINING 1"/>
    <property type="match status" value="1"/>
</dbReference>
<keyword evidence="6" id="KW-0067">ATP-binding</keyword>
<dbReference type="Proteomes" id="UP000053372">
    <property type="component" value="Unassembled WGS sequence"/>
</dbReference>
<evidence type="ECO:0000256" key="3">
    <source>
        <dbReference type="ARBA" id="ARBA00022679"/>
    </source>
</evidence>
<evidence type="ECO:0000256" key="1">
    <source>
        <dbReference type="ARBA" id="ARBA00012513"/>
    </source>
</evidence>
<keyword evidence="4" id="KW-0547">Nucleotide-binding</keyword>
<dbReference type="InterPro" id="IPR008266">
    <property type="entry name" value="Tyr_kinase_AS"/>
</dbReference>
<feature type="compositionally biased region" description="Polar residues" evidence="9">
    <location>
        <begin position="335"/>
        <end position="365"/>
    </location>
</feature>
<evidence type="ECO:0000256" key="7">
    <source>
        <dbReference type="ARBA" id="ARBA00047899"/>
    </source>
</evidence>
<dbReference type="RefSeq" id="WP_027843424.1">
    <property type="nucleotide sequence ID" value="NZ_LMTZ01000106.1"/>
</dbReference>
<evidence type="ECO:0000256" key="2">
    <source>
        <dbReference type="ARBA" id="ARBA00022527"/>
    </source>
</evidence>
<protein>
    <recommendedName>
        <fullName evidence="1">non-specific serine/threonine protein kinase</fullName>
        <ecNumber evidence="1">2.7.11.1</ecNumber>
    </recommendedName>
</protein>
<feature type="domain" description="Protein kinase" evidence="10">
    <location>
        <begin position="21"/>
        <end position="289"/>
    </location>
</feature>
<comment type="caution">
    <text evidence="11">The sequence shown here is derived from an EMBL/GenBank/DDBJ whole genome shotgun (WGS) entry which is preliminary data.</text>
</comment>
<comment type="catalytic activity">
    <reaction evidence="8">
        <text>L-seryl-[protein] + ATP = O-phospho-L-seryl-[protein] + ADP + H(+)</text>
        <dbReference type="Rhea" id="RHEA:17989"/>
        <dbReference type="Rhea" id="RHEA-COMP:9863"/>
        <dbReference type="Rhea" id="RHEA-COMP:11604"/>
        <dbReference type="ChEBI" id="CHEBI:15378"/>
        <dbReference type="ChEBI" id="CHEBI:29999"/>
        <dbReference type="ChEBI" id="CHEBI:30616"/>
        <dbReference type="ChEBI" id="CHEBI:83421"/>
        <dbReference type="ChEBI" id="CHEBI:456216"/>
        <dbReference type="EC" id="2.7.11.1"/>
    </reaction>
</comment>
<reference evidence="11 13" key="1">
    <citation type="journal article" date="2015" name="Genome Announc.">
        <title>Draft Genome of the Euendolithic (true boring) Cyanobacterium Mastigocoleus testarum strain BC008.</title>
        <authorList>
            <person name="Guida B.S."/>
            <person name="Garcia-Pichel F."/>
        </authorList>
    </citation>
    <scope>NUCLEOTIDE SEQUENCE [LARGE SCALE GENOMIC DNA]</scope>
    <source>
        <strain evidence="11 13">BC008</strain>
    </source>
</reference>
<evidence type="ECO:0000256" key="8">
    <source>
        <dbReference type="ARBA" id="ARBA00048679"/>
    </source>
</evidence>
<dbReference type="InterPro" id="IPR058395">
    <property type="entry name" value="DUF8082"/>
</dbReference>
<evidence type="ECO:0000256" key="6">
    <source>
        <dbReference type="ARBA" id="ARBA00022840"/>
    </source>
</evidence>
<dbReference type="Pfam" id="PF26309">
    <property type="entry name" value="DUF8082"/>
    <property type="match status" value="1"/>
</dbReference>
<dbReference type="CDD" id="cd14014">
    <property type="entry name" value="STKc_PknB_like"/>
    <property type="match status" value="1"/>
</dbReference>
<organism evidence="11 13">
    <name type="scientific">Mastigocoleus testarum BC008</name>
    <dbReference type="NCBI Taxonomy" id="371196"/>
    <lineage>
        <taxon>Bacteria</taxon>
        <taxon>Bacillati</taxon>
        <taxon>Cyanobacteriota</taxon>
        <taxon>Cyanophyceae</taxon>
        <taxon>Nostocales</taxon>
        <taxon>Hapalosiphonaceae</taxon>
        <taxon>Mastigocoleus</taxon>
    </lineage>
</organism>
<dbReference type="PANTHER" id="PTHR24363">
    <property type="entry name" value="SERINE/THREONINE PROTEIN KINASE"/>
    <property type="match status" value="1"/>
</dbReference>
<dbReference type="GO" id="GO:0004674">
    <property type="term" value="F:protein serine/threonine kinase activity"/>
    <property type="evidence" value="ECO:0007669"/>
    <property type="project" value="UniProtKB-KW"/>
</dbReference>
<dbReference type="AlphaFoldDB" id="A0A0V7ZM30"/>
<evidence type="ECO:0000313" key="11">
    <source>
        <dbReference type="EMBL" id="KST65295.1"/>
    </source>
</evidence>
<evidence type="ECO:0000256" key="4">
    <source>
        <dbReference type="ARBA" id="ARBA00022741"/>
    </source>
</evidence>
<keyword evidence="5 11" id="KW-0418">Kinase</keyword>
<dbReference type="SUPFAM" id="SSF56112">
    <property type="entry name" value="Protein kinase-like (PK-like)"/>
    <property type="match status" value="1"/>
</dbReference>
<evidence type="ECO:0000313" key="12">
    <source>
        <dbReference type="EMBL" id="KST65651.1"/>
    </source>
</evidence>
<name>A0A0V7ZM30_9CYAN</name>
<keyword evidence="2 11" id="KW-0723">Serine/threonine-protein kinase</keyword>
<evidence type="ECO:0000259" key="10">
    <source>
        <dbReference type="PROSITE" id="PS50011"/>
    </source>
</evidence>
<feature type="region of interest" description="Disordered" evidence="9">
    <location>
        <begin position="313"/>
        <end position="373"/>
    </location>
</feature>
<dbReference type="Pfam" id="PF00069">
    <property type="entry name" value="Pkinase"/>
    <property type="match status" value="1"/>
</dbReference>
<comment type="catalytic activity">
    <reaction evidence="7">
        <text>L-threonyl-[protein] + ATP = O-phospho-L-threonyl-[protein] + ADP + H(+)</text>
        <dbReference type="Rhea" id="RHEA:46608"/>
        <dbReference type="Rhea" id="RHEA-COMP:11060"/>
        <dbReference type="Rhea" id="RHEA-COMP:11605"/>
        <dbReference type="ChEBI" id="CHEBI:15378"/>
        <dbReference type="ChEBI" id="CHEBI:30013"/>
        <dbReference type="ChEBI" id="CHEBI:30616"/>
        <dbReference type="ChEBI" id="CHEBI:61977"/>
        <dbReference type="ChEBI" id="CHEBI:456216"/>
        <dbReference type="EC" id="2.7.11.1"/>
    </reaction>
</comment>
<dbReference type="GO" id="GO:0005524">
    <property type="term" value="F:ATP binding"/>
    <property type="evidence" value="ECO:0007669"/>
    <property type="project" value="UniProtKB-KW"/>
</dbReference>
<feature type="compositionally biased region" description="Polar residues" evidence="9">
    <location>
        <begin position="313"/>
        <end position="324"/>
    </location>
</feature>
<dbReference type="Gene3D" id="3.30.200.20">
    <property type="entry name" value="Phosphorylase Kinase, domain 1"/>
    <property type="match status" value="1"/>
</dbReference>